<name>A0A1B6JSD7_9HEMI</name>
<sequence length="223" mass="25876">GQNRNIKLALTMMQFIQQENCKIQTVDHKFMVSGHSFLPNDADFGIIEKYSKGKTMYSPCDWYDTITKSKKKKPFVVKIMNREDFNSTQALERSITRRKTNVDKHKVSWFSIQWLRYVRDQPFKIFYKETLNDDIPFDCLDITPAKKGRRMVSLASITTEALYSSPRPVTAAKKKDMMDLLAFIPPIHHSFYTDLTVGNQPEGIDDTPIIDRCSESESDDEKD</sequence>
<feature type="region of interest" description="Disordered" evidence="1">
    <location>
        <begin position="202"/>
        <end position="223"/>
    </location>
</feature>
<evidence type="ECO:0000313" key="2">
    <source>
        <dbReference type="EMBL" id="JAT02136.1"/>
    </source>
</evidence>
<accession>A0A1B6JSD7</accession>
<dbReference type="EMBL" id="GECU01005571">
    <property type="protein sequence ID" value="JAT02136.1"/>
    <property type="molecule type" value="Transcribed_RNA"/>
</dbReference>
<feature type="non-terminal residue" evidence="2">
    <location>
        <position position="1"/>
    </location>
</feature>
<organism evidence="2">
    <name type="scientific">Homalodisca liturata</name>
    <dbReference type="NCBI Taxonomy" id="320908"/>
    <lineage>
        <taxon>Eukaryota</taxon>
        <taxon>Metazoa</taxon>
        <taxon>Ecdysozoa</taxon>
        <taxon>Arthropoda</taxon>
        <taxon>Hexapoda</taxon>
        <taxon>Insecta</taxon>
        <taxon>Pterygota</taxon>
        <taxon>Neoptera</taxon>
        <taxon>Paraneoptera</taxon>
        <taxon>Hemiptera</taxon>
        <taxon>Auchenorrhyncha</taxon>
        <taxon>Membracoidea</taxon>
        <taxon>Cicadellidae</taxon>
        <taxon>Cicadellinae</taxon>
        <taxon>Proconiini</taxon>
        <taxon>Homalodisca</taxon>
    </lineage>
</organism>
<gene>
    <name evidence="2" type="ORF">g.10418</name>
</gene>
<proteinExistence type="predicted"/>
<dbReference type="AlphaFoldDB" id="A0A1B6JSD7"/>
<protein>
    <submittedName>
        <fullName evidence="2">Uncharacterized protein</fullName>
    </submittedName>
</protein>
<reference evidence="2" key="1">
    <citation type="submission" date="2015-11" db="EMBL/GenBank/DDBJ databases">
        <title>De novo transcriptome assembly of four potential Pierce s Disease insect vectors from Arizona vineyards.</title>
        <authorList>
            <person name="Tassone E.E."/>
        </authorList>
    </citation>
    <scope>NUCLEOTIDE SEQUENCE</scope>
</reference>
<evidence type="ECO:0000256" key="1">
    <source>
        <dbReference type="SAM" id="MobiDB-lite"/>
    </source>
</evidence>